<dbReference type="InterPro" id="IPR025711">
    <property type="entry name" value="PepSY"/>
</dbReference>
<evidence type="ECO:0000313" key="2">
    <source>
        <dbReference type="EMBL" id="CAB4814321.1"/>
    </source>
</evidence>
<protein>
    <submittedName>
        <fullName evidence="2">Unannotated protein</fullName>
    </submittedName>
</protein>
<accession>A0A6J6YY07</accession>
<organism evidence="2">
    <name type="scientific">freshwater metagenome</name>
    <dbReference type="NCBI Taxonomy" id="449393"/>
    <lineage>
        <taxon>unclassified sequences</taxon>
        <taxon>metagenomes</taxon>
        <taxon>ecological metagenomes</taxon>
    </lineage>
</organism>
<dbReference type="Pfam" id="PF03413">
    <property type="entry name" value="PepSY"/>
    <property type="match status" value="1"/>
</dbReference>
<feature type="domain" description="PepSY" evidence="1">
    <location>
        <begin position="46"/>
        <end position="103"/>
    </location>
</feature>
<reference evidence="2" key="1">
    <citation type="submission" date="2020-05" db="EMBL/GenBank/DDBJ databases">
        <authorList>
            <person name="Chiriac C."/>
            <person name="Salcher M."/>
            <person name="Ghai R."/>
            <person name="Kavagutti S V."/>
        </authorList>
    </citation>
    <scope>NUCLEOTIDE SEQUENCE</scope>
</reference>
<dbReference type="Gene3D" id="3.10.450.40">
    <property type="match status" value="1"/>
</dbReference>
<name>A0A6J6YY07_9ZZZZ</name>
<dbReference type="AlphaFoldDB" id="A0A6J6YY07"/>
<gene>
    <name evidence="2" type="ORF">UFOPK3004_01444</name>
</gene>
<proteinExistence type="predicted"/>
<evidence type="ECO:0000259" key="1">
    <source>
        <dbReference type="Pfam" id="PF03413"/>
    </source>
</evidence>
<sequence>MNKPYKTILSALFTIAIFSVSATNSAQANESKEKEIQELKLFNSAKISLIDAIKVAEQKTGGKAMEAEVNDDSDTIQFEIDVLKDGKTHEVIVDGKTGSVLKISLDDEANESTENEKE</sequence>
<dbReference type="EMBL" id="CAFAAL010000156">
    <property type="protein sequence ID" value="CAB4814321.1"/>
    <property type="molecule type" value="Genomic_DNA"/>
</dbReference>